<evidence type="ECO:0000313" key="3">
    <source>
        <dbReference type="EMBL" id="PIC50816.1"/>
    </source>
</evidence>
<proteinExistence type="predicted"/>
<evidence type="ECO:0000256" key="1">
    <source>
        <dbReference type="SAM" id="MobiDB-lite"/>
    </source>
</evidence>
<protein>
    <submittedName>
        <fullName evidence="3">Uncharacterized protein</fullName>
    </submittedName>
</protein>
<feature type="region of interest" description="Disordered" evidence="1">
    <location>
        <begin position="79"/>
        <end position="106"/>
    </location>
</feature>
<reference evidence="4" key="1">
    <citation type="submission" date="2017-10" db="EMBL/GenBank/DDBJ databases">
        <title>Rapid genome shrinkage in a self-fertile nematode reveals novel sperm competition proteins.</title>
        <authorList>
            <person name="Yin D."/>
            <person name="Schwarz E.M."/>
            <person name="Thomas C.G."/>
            <person name="Felde R.L."/>
            <person name="Korf I.F."/>
            <person name="Cutter A.D."/>
            <person name="Schartner C.M."/>
            <person name="Ralston E.J."/>
            <person name="Meyer B.J."/>
            <person name="Haag E.S."/>
        </authorList>
    </citation>
    <scope>NUCLEOTIDE SEQUENCE [LARGE SCALE GENOMIC DNA]</scope>
    <source>
        <strain evidence="4">JU1422</strain>
    </source>
</reference>
<dbReference type="OrthoDB" id="5788260at2759"/>
<dbReference type="EMBL" id="PDUG01000001">
    <property type="protein sequence ID" value="PIC50816.1"/>
    <property type="molecule type" value="Genomic_DNA"/>
</dbReference>
<keyword evidence="2" id="KW-0472">Membrane</keyword>
<evidence type="ECO:0000256" key="2">
    <source>
        <dbReference type="SAM" id="Phobius"/>
    </source>
</evidence>
<keyword evidence="2" id="KW-1133">Transmembrane helix</keyword>
<gene>
    <name evidence="3" type="primary">Cni-F55D12.1</name>
    <name evidence="3" type="synonym">Cnig_chr_I.g1570</name>
    <name evidence="3" type="ORF">B9Z55_001570</name>
</gene>
<organism evidence="3 4">
    <name type="scientific">Caenorhabditis nigoni</name>
    <dbReference type="NCBI Taxonomy" id="1611254"/>
    <lineage>
        <taxon>Eukaryota</taxon>
        <taxon>Metazoa</taxon>
        <taxon>Ecdysozoa</taxon>
        <taxon>Nematoda</taxon>
        <taxon>Chromadorea</taxon>
        <taxon>Rhabditida</taxon>
        <taxon>Rhabditina</taxon>
        <taxon>Rhabditomorpha</taxon>
        <taxon>Rhabditoidea</taxon>
        <taxon>Rhabditidae</taxon>
        <taxon>Peloderinae</taxon>
        <taxon>Caenorhabditis</taxon>
    </lineage>
</organism>
<keyword evidence="2" id="KW-0812">Transmembrane</keyword>
<name>A0A2G5VGU4_9PELO</name>
<dbReference type="Proteomes" id="UP000230233">
    <property type="component" value="Chromosome I"/>
</dbReference>
<comment type="caution">
    <text evidence="3">The sequence shown here is derived from an EMBL/GenBank/DDBJ whole genome shotgun (WGS) entry which is preliminary data.</text>
</comment>
<feature type="compositionally biased region" description="Polar residues" evidence="1">
    <location>
        <begin position="82"/>
        <end position="103"/>
    </location>
</feature>
<dbReference type="AlphaFoldDB" id="A0A2G5VGU4"/>
<evidence type="ECO:0000313" key="4">
    <source>
        <dbReference type="Proteomes" id="UP000230233"/>
    </source>
</evidence>
<keyword evidence="4" id="KW-1185">Reference proteome</keyword>
<accession>A0A2G5VGU4</accession>
<sequence>MVEYLTNEPYPFKNFTPIFMGYLLLYEYFFILVPSLRKVQMLDPRETFEKYEHRRSPHPPQGVVTTERRDYLSCEYRREPLSQEQSRPNSILRNSNANPSSHSYQDREREHARLACEYRRGDPQVEQGQLACELRARPATTITTYLPENTKKKLPIGWIVCVAVCIPVLIIIIVFAAVWLQEVGII</sequence>
<feature type="transmembrane region" description="Helical" evidence="2">
    <location>
        <begin position="15"/>
        <end position="36"/>
    </location>
</feature>
<feature type="transmembrane region" description="Helical" evidence="2">
    <location>
        <begin position="156"/>
        <end position="180"/>
    </location>
</feature>